<dbReference type="EMBL" id="GBXM01097302">
    <property type="protein sequence ID" value="JAH11275.1"/>
    <property type="molecule type" value="Transcribed_RNA"/>
</dbReference>
<sequence length="17" mass="2004">MKRLIKTVAFNNTQVQL</sequence>
<proteinExistence type="predicted"/>
<evidence type="ECO:0000313" key="1">
    <source>
        <dbReference type="EMBL" id="JAH11275.1"/>
    </source>
</evidence>
<protein>
    <submittedName>
        <fullName evidence="1">Uncharacterized protein</fullName>
    </submittedName>
</protein>
<reference evidence="1" key="2">
    <citation type="journal article" date="2015" name="Fish Shellfish Immunol.">
        <title>Early steps in the European eel (Anguilla anguilla)-Vibrio vulnificus interaction in the gills: Role of the RtxA13 toxin.</title>
        <authorList>
            <person name="Callol A."/>
            <person name="Pajuelo D."/>
            <person name="Ebbesson L."/>
            <person name="Teles M."/>
            <person name="MacKenzie S."/>
            <person name="Amaro C."/>
        </authorList>
    </citation>
    <scope>NUCLEOTIDE SEQUENCE</scope>
</reference>
<reference evidence="1" key="1">
    <citation type="submission" date="2014-11" db="EMBL/GenBank/DDBJ databases">
        <authorList>
            <person name="Amaro Gonzalez C."/>
        </authorList>
    </citation>
    <scope>NUCLEOTIDE SEQUENCE</scope>
</reference>
<dbReference type="AlphaFoldDB" id="A0A0E9Q4M6"/>
<accession>A0A0E9Q4M6</accession>
<name>A0A0E9Q4M6_ANGAN</name>
<organism evidence="1">
    <name type="scientific">Anguilla anguilla</name>
    <name type="common">European freshwater eel</name>
    <name type="synonym">Muraena anguilla</name>
    <dbReference type="NCBI Taxonomy" id="7936"/>
    <lineage>
        <taxon>Eukaryota</taxon>
        <taxon>Metazoa</taxon>
        <taxon>Chordata</taxon>
        <taxon>Craniata</taxon>
        <taxon>Vertebrata</taxon>
        <taxon>Euteleostomi</taxon>
        <taxon>Actinopterygii</taxon>
        <taxon>Neopterygii</taxon>
        <taxon>Teleostei</taxon>
        <taxon>Anguilliformes</taxon>
        <taxon>Anguillidae</taxon>
        <taxon>Anguilla</taxon>
    </lineage>
</organism>
<dbReference type="EMBL" id="GBXM01036642">
    <property type="protein sequence ID" value="JAH71935.1"/>
    <property type="molecule type" value="Transcribed_RNA"/>
</dbReference>